<protein>
    <submittedName>
        <fullName evidence="4">Uncharacterized protein LOC113492226</fullName>
    </submittedName>
</protein>
<keyword evidence="3" id="KW-1185">Reference proteome</keyword>
<reference evidence="4" key="1">
    <citation type="submission" date="2025-08" db="UniProtKB">
        <authorList>
            <consortium name="RefSeq"/>
        </authorList>
    </citation>
    <scope>IDENTIFICATION</scope>
</reference>
<dbReference type="InParanoid" id="A0A7E5VAU5"/>
<keyword evidence="2" id="KW-0472">Membrane</keyword>
<dbReference type="RefSeq" id="XP_026725402.1">
    <property type="nucleotide sequence ID" value="XM_026869601.1"/>
</dbReference>
<sequence>MNSELTKKGNQLTLTRCIFNHIFDICLSHLIFNIIFILFILLVILMTSPENSCVFRGDSGYDDSKNISAKTSNPNTTRTISSEAYDFCGEPLIAQHLTLDFTPVQGLDSDAVARKVCSFWEFIHGTPSIQDLKMKPEPEEVKLLTKKSTCAHMKAVDLHSDSESTDSRHHKKAIEFIKFSNQRGMLDGTRLPKSMSHYTVGSDYFLGERETKEDKKAHVCTCSSKKSTCCTYPKKTKAGPTKTIKDWETKHPKSMKPPGHAPSLQHAILQRPVAN</sequence>
<proteinExistence type="predicted"/>
<dbReference type="AlphaFoldDB" id="A0A7E5VAU5"/>
<feature type="region of interest" description="Disordered" evidence="1">
    <location>
        <begin position="238"/>
        <end position="275"/>
    </location>
</feature>
<gene>
    <name evidence="4" type="primary">LOC113492226</name>
</gene>
<evidence type="ECO:0000313" key="4">
    <source>
        <dbReference type="RefSeq" id="XP_026725402.1"/>
    </source>
</evidence>
<evidence type="ECO:0000256" key="1">
    <source>
        <dbReference type="SAM" id="MobiDB-lite"/>
    </source>
</evidence>
<dbReference type="Proteomes" id="UP000322000">
    <property type="component" value="Chromosome 3"/>
</dbReference>
<keyword evidence="2" id="KW-0812">Transmembrane</keyword>
<organism evidence="3 4">
    <name type="scientific">Trichoplusia ni</name>
    <name type="common">Cabbage looper</name>
    <dbReference type="NCBI Taxonomy" id="7111"/>
    <lineage>
        <taxon>Eukaryota</taxon>
        <taxon>Metazoa</taxon>
        <taxon>Ecdysozoa</taxon>
        <taxon>Arthropoda</taxon>
        <taxon>Hexapoda</taxon>
        <taxon>Insecta</taxon>
        <taxon>Pterygota</taxon>
        <taxon>Neoptera</taxon>
        <taxon>Endopterygota</taxon>
        <taxon>Lepidoptera</taxon>
        <taxon>Glossata</taxon>
        <taxon>Ditrysia</taxon>
        <taxon>Noctuoidea</taxon>
        <taxon>Noctuidae</taxon>
        <taxon>Plusiinae</taxon>
        <taxon>Trichoplusia</taxon>
    </lineage>
</organism>
<feature type="transmembrane region" description="Helical" evidence="2">
    <location>
        <begin position="21"/>
        <end position="46"/>
    </location>
</feature>
<evidence type="ECO:0000313" key="3">
    <source>
        <dbReference type="Proteomes" id="UP000322000"/>
    </source>
</evidence>
<evidence type="ECO:0000256" key="2">
    <source>
        <dbReference type="SAM" id="Phobius"/>
    </source>
</evidence>
<dbReference type="OrthoDB" id="7486307at2759"/>
<name>A0A7E5VAU5_TRINI</name>
<accession>A0A7E5VAU5</accession>
<dbReference type="GeneID" id="113492226"/>
<dbReference type="KEGG" id="tnl:113492226"/>
<keyword evidence="2" id="KW-1133">Transmembrane helix</keyword>